<proteinExistence type="predicted"/>
<dbReference type="Pfam" id="PF18984">
    <property type="entry name" value="DUF5717_N"/>
    <property type="match status" value="1"/>
</dbReference>
<dbReference type="Proteomes" id="UP000095553">
    <property type="component" value="Unassembled WGS sequence"/>
</dbReference>
<dbReference type="InterPro" id="IPR043775">
    <property type="entry name" value="DUF5717_N"/>
</dbReference>
<evidence type="ECO:0008006" key="5">
    <source>
        <dbReference type="Google" id="ProtNLM"/>
    </source>
</evidence>
<evidence type="ECO:0000259" key="2">
    <source>
        <dbReference type="Pfam" id="PF18984"/>
    </source>
</evidence>
<gene>
    <name evidence="3" type="ORF">ERS852571_00627</name>
</gene>
<evidence type="ECO:0000313" key="3">
    <source>
        <dbReference type="EMBL" id="CUM79676.1"/>
    </source>
</evidence>
<dbReference type="EMBL" id="CYXY01000003">
    <property type="protein sequence ID" value="CUM79676.1"/>
    <property type="molecule type" value="Genomic_DNA"/>
</dbReference>
<evidence type="ECO:0000313" key="4">
    <source>
        <dbReference type="Proteomes" id="UP000095553"/>
    </source>
</evidence>
<reference evidence="3 4" key="1">
    <citation type="submission" date="2015-09" db="EMBL/GenBank/DDBJ databases">
        <authorList>
            <consortium name="Pathogen Informatics"/>
        </authorList>
    </citation>
    <scope>NUCLEOTIDE SEQUENCE [LARGE SCALE GENOMIC DNA]</scope>
    <source>
        <strain evidence="3 4">2789STDY5834959</strain>
    </source>
</reference>
<dbReference type="AlphaFoldDB" id="A0A173RPN0"/>
<dbReference type="Pfam" id="PF18983">
    <property type="entry name" value="DUF5717"/>
    <property type="match status" value="1"/>
</dbReference>
<accession>A0A173RPN0</accession>
<sequence length="1047" mass="124361">MSESLENFTNIVKEDIKEAKTLFFSEAFKEEYLKDRREEKELYHQLLLGRNRNQILEEFLLSSGQKNPVLLSAAKTIYQATIMNLDEPLEIKVKREGWGYLVGRIKSDGTFLSLHKNTFQAEDFEDGTLTIYADMKTIPKDGDIDHLIIQTVYQTLQIEVVYKEQKSERKKEEEFRQKKLIELYVDFCTGRITTSQLYERGNMVLDKMPDDPVKNRIYDLMKLHLSILEGKGDLEEKIPEDASKEPLLIAQGYVWYLQAFYDKEEETIIRSRDEIKELYDQCEDGKIKGYLFWLYMNLSEELMKDAKLRMELIKELYQEGCQNPLLQFEGCCILGEDEQLLDEIDSYELWVLEFGAEEKILNSKLIGRICFLISRNKVFSEEVLWLFLCIYKEYRQSDVLQGICALMIQGNCMDEDCHPYYEEALQRGVQLIGLQEAFLRTIPKGQYPLLPEEILRYFTYSKSLGKEDQSRLFANVVQNRRKYHKVFANYEELIRAFLREELRRGQINEDLILLYRYYFEELLEDERSRQDLGNIIFVRQLICDNEFIQKAEISQRWKKNLDVCYLREEKIYVEIFDEHASFVFFDSEENRYIGSVTYQLKPIWTKEQIQAYCEAADGTNEHFVLYKGAAFERKQQLEDEDFPVVLSALKSRALDEDYEQQLFEKVLDYYWEHEMSEELKRALSYVEWKNLKDENRIHMIRYFIAGELYNEALKGIEQYGYQFLDKQQLCTICLYALTTLSTRRSELLVEMCEYAFSRGEENSEIVAYLQRYFHGTKEEMLAIFEAGNKGGMYDRIFVESVLKACIADGVDGTEFKVFSTYIQQVQTDTALIDAMLVEYVNFAYEQDQILPEEFYELIGKKIDIGKMDWMYQQLYLDYYKDKKENLSDRCKGRIEKIKDHQVVQTDHVLPVLFQYLDVIKLPKYLCARTFIEFRAKSGQTVIFHFMDGTSAVWKEEVMKELLPGYYVFSASIFDHELNDHYVTIEGEERRYRDQVVVTDHLKYCKGSRFYELNELIRHQQDEKLQMMMEEYAAKTMMVQFIKPMTEE</sequence>
<feature type="domain" description="DUF5717" evidence="1">
    <location>
        <begin position="746"/>
        <end position="1039"/>
    </location>
</feature>
<evidence type="ECO:0000259" key="1">
    <source>
        <dbReference type="Pfam" id="PF18983"/>
    </source>
</evidence>
<dbReference type="InterPro" id="IPR043774">
    <property type="entry name" value="DUF5717_C"/>
</dbReference>
<name>A0A173RPN0_ANAHA</name>
<organism evidence="3 4">
    <name type="scientific">Anaerostipes hadrus</name>
    <dbReference type="NCBI Taxonomy" id="649756"/>
    <lineage>
        <taxon>Bacteria</taxon>
        <taxon>Bacillati</taxon>
        <taxon>Bacillota</taxon>
        <taxon>Clostridia</taxon>
        <taxon>Lachnospirales</taxon>
        <taxon>Lachnospiraceae</taxon>
        <taxon>Anaerostipes</taxon>
    </lineage>
</organism>
<dbReference type="RefSeq" id="WP_055072372.1">
    <property type="nucleotide sequence ID" value="NZ_CYXY01000003.1"/>
</dbReference>
<feature type="domain" description="DUF5717" evidence="2">
    <location>
        <begin position="4"/>
        <end position="738"/>
    </location>
</feature>
<protein>
    <recommendedName>
        <fullName evidence="5">DUF5717 domain-containing protein</fullName>
    </recommendedName>
</protein>